<dbReference type="AlphaFoldDB" id="A0A5B7DM41"/>
<evidence type="ECO:0000313" key="2">
    <source>
        <dbReference type="EMBL" id="MPC22622.1"/>
    </source>
</evidence>
<keyword evidence="3" id="KW-1185">Reference proteome</keyword>
<reference evidence="2 3" key="1">
    <citation type="submission" date="2019-05" db="EMBL/GenBank/DDBJ databases">
        <title>Another draft genome of Portunus trituberculatus and its Hox gene families provides insights of decapod evolution.</title>
        <authorList>
            <person name="Jeong J.-H."/>
            <person name="Song I."/>
            <person name="Kim S."/>
            <person name="Choi T."/>
            <person name="Kim D."/>
            <person name="Ryu S."/>
            <person name="Kim W."/>
        </authorList>
    </citation>
    <scope>NUCLEOTIDE SEQUENCE [LARGE SCALE GENOMIC DNA]</scope>
    <source>
        <tissue evidence="2">Muscle</tissue>
    </source>
</reference>
<dbReference type="Proteomes" id="UP000324222">
    <property type="component" value="Unassembled WGS sequence"/>
</dbReference>
<evidence type="ECO:0000313" key="3">
    <source>
        <dbReference type="Proteomes" id="UP000324222"/>
    </source>
</evidence>
<sequence length="100" mass="10815">MSIYYALTGAYQGRPTKRAVREGTETPAAPQSTQSPEQPPVKSGPPWYNWRRRRATLGLVLAGWSLPGPGRSWPGRGAPGTSRSVQVLITGRGSVRSRLA</sequence>
<organism evidence="2 3">
    <name type="scientific">Portunus trituberculatus</name>
    <name type="common">Swimming crab</name>
    <name type="synonym">Neptunus trituberculatus</name>
    <dbReference type="NCBI Taxonomy" id="210409"/>
    <lineage>
        <taxon>Eukaryota</taxon>
        <taxon>Metazoa</taxon>
        <taxon>Ecdysozoa</taxon>
        <taxon>Arthropoda</taxon>
        <taxon>Crustacea</taxon>
        <taxon>Multicrustacea</taxon>
        <taxon>Malacostraca</taxon>
        <taxon>Eumalacostraca</taxon>
        <taxon>Eucarida</taxon>
        <taxon>Decapoda</taxon>
        <taxon>Pleocyemata</taxon>
        <taxon>Brachyura</taxon>
        <taxon>Eubrachyura</taxon>
        <taxon>Portunoidea</taxon>
        <taxon>Portunidae</taxon>
        <taxon>Portuninae</taxon>
        <taxon>Portunus</taxon>
    </lineage>
</organism>
<proteinExistence type="predicted"/>
<name>A0A5B7DM41_PORTR</name>
<evidence type="ECO:0000256" key="1">
    <source>
        <dbReference type="SAM" id="MobiDB-lite"/>
    </source>
</evidence>
<gene>
    <name evidence="2" type="ORF">E2C01_015640</name>
</gene>
<comment type="caution">
    <text evidence="2">The sequence shown here is derived from an EMBL/GenBank/DDBJ whole genome shotgun (WGS) entry which is preliminary data.</text>
</comment>
<accession>A0A5B7DM41</accession>
<protein>
    <submittedName>
        <fullName evidence="2">Uncharacterized protein</fullName>
    </submittedName>
</protein>
<dbReference type="EMBL" id="VSRR010001107">
    <property type="protein sequence ID" value="MPC22622.1"/>
    <property type="molecule type" value="Genomic_DNA"/>
</dbReference>
<feature type="region of interest" description="Disordered" evidence="1">
    <location>
        <begin position="15"/>
        <end position="48"/>
    </location>
</feature>